<reference evidence="4 5" key="1">
    <citation type="submission" date="2017-06" db="EMBL/GenBank/DDBJ databases">
        <authorList>
            <person name="Kim H.J."/>
            <person name="Triplett B.A."/>
        </authorList>
    </citation>
    <scope>NUCLEOTIDE SEQUENCE [LARGE SCALE GENOMIC DNA]</scope>
    <source>
        <strain evidence="4 5">DSM 25597</strain>
    </source>
</reference>
<dbReference type="InterPro" id="IPR036249">
    <property type="entry name" value="Thioredoxin-like_sf"/>
</dbReference>
<dbReference type="SUPFAM" id="SSF52833">
    <property type="entry name" value="Thioredoxin-like"/>
    <property type="match status" value="1"/>
</dbReference>
<evidence type="ECO:0000256" key="2">
    <source>
        <dbReference type="PIRSR" id="PIRSR603782-1"/>
    </source>
</evidence>
<dbReference type="PANTHER" id="PTHR12151:SF25">
    <property type="entry name" value="LINALOOL DEHYDRATASE_ISOMERASE DOMAIN-CONTAINING PROTEIN"/>
    <property type="match status" value="1"/>
</dbReference>
<keyword evidence="2" id="KW-0186">Copper</keyword>
<feature type="disulfide bond" description="Redox-active" evidence="3">
    <location>
        <begin position="81"/>
        <end position="85"/>
    </location>
</feature>
<dbReference type="Gene3D" id="3.40.30.10">
    <property type="entry name" value="Glutaredoxin"/>
    <property type="match status" value="1"/>
</dbReference>
<dbReference type="Proteomes" id="UP000198379">
    <property type="component" value="Unassembled WGS sequence"/>
</dbReference>
<dbReference type="GO" id="GO:0046872">
    <property type="term" value="F:metal ion binding"/>
    <property type="evidence" value="ECO:0007669"/>
    <property type="project" value="UniProtKB-KW"/>
</dbReference>
<keyword evidence="2" id="KW-0479">Metal-binding</keyword>
<dbReference type="CDD" id="cd02968">
    <property type="entry name" value="SCO"/>
    <property type="match status" value="1"/>
</dbReference>
<evidence type="ECO:0000313" key="4">
    <source>
        <dbReference type="EMBL" id="SNS26586.1"/>
    </source>
</evidence>
<dbReference type="EMBL" id="FZNY01000009">
    <property type="protein sequence ID" value="SNS26586.1"/>
    <property type="molecule type" value="Genomic_DNA"/>
</dbReference>
<evidence type="ECO:0000313" key="5">
    <source>
        <dbReference type="Proteomes" id="UP000198379"/>
    </source>
</evidence>
<feature type="binding site" evidence="2">
    <location>
        <position position="171"/>
    </location>
    <ligand>
        <name>Cu cation</name>
        <dbReference type="ChEBI" id="CHEBI:23378"/>
    </ligand>
</feature>
<gene>
    <name evidence="4" type="ORF">SAMN06265376_109112</name>
</gene>
<sequence>MLVILILLTSCQNKENTSRVAQLPYYQDALFTPVWLDKESDQLQEFHKIPEFNLVNQNGETITQNTFADKFYVADFIFTSCPGICPQMTENMTVLQEAFKTDTEVMLLSHSVTPKIDSVSVLKSYATTKGVIDSKWHIVTGDRKQIYNLGRNYYFAEQDVGLTKDEDDFLHTENFVLIDKNRHIRGIYNGLNTQAIEQLIADIHTLKLE</sequence>
<dbReference type="InterPro" id="IPR003782">
    <property type="entry name" value="SCO1/SenC"/>
</dbReference>
<proteinExistence type="inferred from homology"/>
<keyword evidence="5" id="KW-1185">Reference proteome</keyword>
<keyword evidence="3" id="KW-1015">Disulfide bond</keyword>
<comment type="similarity">
    <text evidence="1">Belongs to the SCO1/2 family.</text>
</comment>
<dbReference type="Pfam" id="PF02630">
    <property type="entry name" value="SCO1-SenC"/>
    <property type="match status" value="1"/>
</dbReference>
<evidence type="ECO:0000256" key="1">
    <source>
        <dbReference type="ARBA" id="ARBA00010996"/>
    </source>
</evidence>
<dbReference type="RefSeq" id="WP_229746825.1">
    <property type="nucleotide sequence ID" value="NZ_BMEP01000001.1"/>
</dbReference>
<organism evidence="4 5">
    <name type="scientific">Dokdonia pacifica</name>
    <dbReference type="NCBI Taxonomy" id="1627892"/>
    <lineage>
        <taxon>Bacteria</taxon>
        <taxon>Pseudomonadati</taxon>
        <taxon>Bacteroidota</taxon>
        <taxon>Flavobacteriia</taxon>
        <taxon>Flavobacteriales</taxon>
        <taxon>Flavobacteriaceae</taxon>
        <taxon>Dokdonia</taxon>
    </lineage>
</organism>
<evidence type="ECO:0000256" key="3">
    <source>
        <dbReference type="PIRSR" id="PIRSR603782-2"/>
    </source>
</evidence>
<feature type="binding site" evidence="2">
    <location>
        <position position="85"/>
    </location>
    <ligand>
        <name>Cu cation</name>
        <dbReference type="ChEBI" id="CHEBI:23378"/>
    </ligand>
</feature>
<protein>
    <submittedName>
        <fullName evidence="4">Protein SCO1/2</fullName>
    </submittedName>
</protein>
<name>A0A239D233_9FLAO</name>
<dbReference type="AlphaFoldDB" id="A0A239D233"/>
<dbReference type="PANTHER" id="PTHR12151">
    <property type="entry name" value="ELECTRON TRANSPORT PROTIN SCO1/SENC FAMILY MEMBER"/>
    <property type="match status" value="1"/>
</dbReference>
<feature type="binding site" evidence="2">
    <location>
        <position position="81"/>
    </location>
    <ligand>
        <name>Cu cation</name>
        <dbReference type="ChEBI" id="CHEBI:23378"/>
    </ligand>
</feature>
<accession>A0A239D233</accession>